<gene>
    <name evidence="1" type="ORF">CLUMA_CG003660</name>
</gene>
<dbReference type="AlphaFoldDB" id="A0A1J1HQW5"/>
<sequence length="70" mass="8533">MITKKKCLETFSTLNSRQTDLTTYETKCLLEQHRMKKVKLLKLNLQRSAIKKKKFRFRFSKKQLQKSRRV</sequence>
<evidence type="ECO:0000313" key="2">
    <source>
        <dbReference type="Proteomes" id="UP000183832"/>
    </source>
</evidence>
<organism evidence="1 2">
    <name type="scientific">Clunio marinus</name>
    <dbReference type="NCBI Taxonomy" id="568069"/>
    <lineage>
        <taxon>Eukaryota</taxon>
        <taxon>Metazoa</taxon>
        <taxon>Ecdysozoa</taxon>
        <taxon>Arthropoda</taxon>
        <taxon>Hexapoda</taxon>
        <taxon>Insecta</taxon>
        <taxon>Pterygota</taxon>
        <taxon>Neoptera</taxon>
        <taxon>Endopterygota</taxon>
        <taxon>Diptera</taxon>
        <taxon>Nematocera</taxon>
        <taxon>Chironomoidea</taxon>
        <taxon>Chironomidae</taxon>
        <taxon>Clunio</taxon>
    </lineage>
</organism>
<evidence type="ECO:0000313" key="1">
    <source>
        <dbReference type="EMBL" id="CRK89930.1"/>
    </source>
</evidence>
<keyword evidence="2" id="KW-1185">Reference proteome</keyword>
<dbReference type="Proteomes" id="UP000183832">
    <property type="component" value="Unassembled WGS sequence"/>
</dbReference>
<proteinExistence type="predicted"/>
<name>A0A1J1HQW5_9DIPT</name>
<dbReference type="EMBL" id="CVRI01000015">
    <property type="protein sequence ID" value="CRK89930.1"/>
    <property type="molecule type" value="Genomic_DNA"/>
</dbReference>
<accession>A0A1J1HQW5</accession>
<protein>
    <submittedName>
        <fullName evidence="1">CLUMA_CG003660, isoform A</fullName>
    </submittedName>
</protein>
<reference evidence="1" key="1">
    <citation type="submission" date="2015-04" db="EMBL/GenBank/DDBJ databases">
        <authorList>
            <person name="Syromyatnikov M.Y."/>
            <person name="Popov V.N."/>
        </authorList>
    </citation>
    <scope>NUCLEOTIDE SEQUENCE [LARGE SCALE GENOMIC DNA]</scope>
</reference>